<dbReference type="Pfam" id="PF13489">
    <property type="entry name" value="Methyltransf_23"/>
    <property type="match status" value="1"/>
</dbReference>
<comment type="catalytic activity">
    <reaction evidence="5">
        <text>a 3-demethylubiquinol + S-adenosyl-L-methionine = a ubiquinol + S-adenosyl-L-homocysteine + H(+)</text>
        <dbReference type="Rhea" id="RHEA:44380"/>
        <dbReference type="Rhea" id="RHEA-COMP:9566"/>
        <dbReference type="Rhea" id="RHEA-COMP:10914"/>
        <dbReference type="ChEBI" id="CHEBI:15378"/>
        <dbReference type="ChEBI" id="CHEBI:17976"/>
        <dbReference type="ChEBI" id="CHEBI:57856"/>
        <dbReference type="ChEBI" id="CHEBI:59789"/>
        <dbReference type="ChEBI" id="CHEBI:84422"/>
        <dbReference type="EC" id="2.1.1.64"/>
    </reaction>
</comment>
<feature type="binding site" evidence="5">
    <location>
        <position position="55"/>
    </location>
    <ligand>
        <name>S-adenosyl-L-methionine</name>
        <dbReference type="ChEBI" id="CHEBI:59789"/>
    </ligand>
</feature>
<organism evidence="6 7">
    <name type="scientific">Litorivicinus lipolyticus</name>
    <dbReference type="NCBI Taxonomy" id="418701"/>
    <lineage>
        <taxon>Bacteria</taxon>
        <taxon>Pseudomonadati</taxon>
        <taxon>Pseudomonadota</taxon>
        <taxon>Gammaproteobacteria</taxon>
        <taxon>Oceanospirillales</taxon>
        <taxon>Litorivicinaceae</taxon>
        <taxon>Litorivicinus</taxon>
    </lineage>
</organism>
<feature type="binding site" evidence="5">
    <location>
        <position position="76"/>
    </location>
    <ligand>
        <name>S-adenosyl-L-methionine</name>
        <dbReference type="ChEBI" id="CHEBI:59789"/>
    </ligand>
</feature>
<comment type="similarity">
    <text evidence="5">Belongs to the methyltransferase superfamily. UbiG/COQ3 family.</text>
</comment>
<dbReference type="UniPathway" id="UPA00232"/>
<gene>
    <name evidence="5 6" type="primary">ubiG</name>
    <name evidence="6" type="ORF">GH975_05460</name>
</gene>
<comment type="function">
    <text evidence="5">O-methyltransferase that catalyzes the 2 O-methylation steps in the ubiquinone biosynthetic pathway.</text>
</comment>
<dbReference type="PANTHER" id="PTHR43464:SF19">
    <property type="entry name" value="UBIQUINONE BIOSYNTHESIS O-METHYLTRANSFERASE, MITOCHONDRIAL"/>
    <property type="match status" value="1"/>
</dbReference>
<dbReference type="NCBIfam" id="TIGR01983">
    <property type="entry name" value="UbiG"/>
    <property type="match status" value="1"/>
</dbReference>
<dbReference type="InterPro" id="IPR010233">
    <property type="entry name" value="UbiG_MeTrfase"/>
</dbReference>
<keyword evidence="3 5" id="KW-0831">Ubiquinone biosynthesis</keyword>
<dbReference type="SUPFAM" id="SSF53335">
    <property type="entry name" value="S-adenosyl-L-methionine-dependent methyltransferases"/>
    <property type="match status" value="1"/>
</dbReference>
<feature type="binding site" evidence="5">
    <location>
        <position position="35"/>
    </location>
    <ligand>
        <name>S-adenosyl-L-methionine</name>
        <dbReference type="ChEBI" id="CHEBI:59789"/>
    </ligand>
</feature>
<keyword evidence="1 5" id="KW-0489">Methyltransferase</keyword>
<reference evidence="6 7" key="1">
    <citation type="submission" date="2019-11" db="EMBL/GenBank/DDBJ databases">
        <authorList>
            <person name="Khan S.A."/>
            <person name="Jeon C.O."/>
            <person name="Chun B.H."/>
        </authorList>
    </citation>
    <scope>NUCLEOTIDE SEQUENCE [LARGE SCALE GENOMIC DNA]</scope>
    <source>
        <strain evidence="6 7">IMCC 1097</strain>
    </source>
</reference>
<comment type="pathway">
    <text evidence="5">Cofactor biosynthesis; ubiquinone biosynthesis.</text>
</comment>
<dbReference type="HAMAP" id="MF_00472">
    <property type="entry name" value="UbiG"/>
    <property type="match status" value="1"/>
</dbReference>
<keyword evidence="4 5" id="KW-0949">S-adenosyl-L-methionine</keyword>
<dbReference type="AlphaFoldDB" id="A0A5Q2QCK0"/>
<evidence type="ECO:0000256" key="1">
    <source>
        <dbReference type="ARBA" id="ARBA00022603"/>
    </source>
</evidence>
<dbReference type="EMBL" id="CP045871">
    <property type="protein sequence ID" value="QGG80051.1"/>
    <property type="molecule type" value="Genomic_DNA"/>
</dbReference>
<proteinExistence type="inferred from homology"/>
<dbReference type="OrthoDB" id="9801538at2"/>
<sequence length="237" mass="26007">MNKDDAELARFNALARDFWDPKGPMKPLHMLNPLRIDWIENQYGSLVDAEVLDIGCGGGLAAEAMAARGAVVTGLDGADKLLKAAQLHADDHQIQVDYQLGMAEDWAAANPGRYELVTCLEMLEHVPDPESVIAAISHALAPGGTAVLSTLNRTARGFLLGIVAAEYLLKWVEPGTHTYRKFIKPSELAEMCRRHGLEIKAVTGVRLNPLRALQPQPFELTQNDLAVNYFMSVRKPL</sequence>
<dbReference type="RefSeq" id="WP_153713555.1">
    <property type="nucleotide sequence ID" value="NZ_CP045871.1"/>
</dbReference>
<dbReference type="GO" id="GO:0061542">
    <property type="term" value="F:3-demethylubiquinol 3-O-methyltransferase activity"/>
    <property type="evidence" value="ECO:0007669"/>
    <property type="project" value="UniProtKB-UniRule"/>
</dbReference>
<dbReference type="InterPro" id="IPR029063">
    <property type="entry name" value="SAM-dependent_MTases_sf"/>
</dbReference>
<evidence type="ECO:0000256" key="5">
    <source>
        <dbReference type="HAMAP-Rule" id="MF_00472"/>
    </source>
</evidence>
<evidence type="ECO:0000313" key="7">
    <source>
        <dbReference type="Proteomes" id="UP000388235"/>
    </source>
</evidence>
<keyword evidence="7" id="KW-1185">Reference proteome</keyword>
<keyword evidence="2 5" id="KW-0808">Transferase</keyword>
<protein>
    <recommendedName>
        <fullName evidence="5">Ubiquinone biosynthesis O-methyltransferase</fullName>
    </recommendedName>
    <alternativeName>
        <fullName evidence="5">2-polyprenyl-6-hydroxyphenol methylase</fullName>
        <ecNumber evidence="5">2.1.1.222</ecNumber>
    </alternativeName>
    <alternativeName>
        <fullName evidence="5">3-demethylubiquinone 3-O-methyltransferase</fullName>
        <ecNumber evidence="5">2.1.1.64</ecNumber>
    </alternativeName>
</protein>
<dbReference type="EC" id="2.1.1.222" evidence="5"/>
<evidence type="ECO:0000256" key="2">
    <source>
        <dbReference type="ARBA" id="ARBA00022679"/>
    </source>
</evidence>
<dbReference type="Gene3D" id="3.40.50.150">
    <property type="entry name" value="Vaccinia Virus protein VP39"/>
    <property type="match status" value="1"/>
</dbReference>
<dbReference type="PANTHER" id="PTHR43464">
    <property type="entry name" value="METHYLTRANSFERASE"/>
    <property type="match status" value="1"/>
</dbReference>
<dbReference type="GO" id="GO:0010420">
    <property type="term" value="F:polyprenyldihydroxybenzoate methyltransferase activity"/>
    <property type="evidence" value="ECO:0007669"/>
    <property type="project" value="InterPro"/>
</dbReference>
<comment type="catalytic activity">
    <reaction evidence="5">
        <text>a 3-(all-trans-polyprenyl)benzene-1,2-diol + S-adenosyl-L-methionine = a 2-methoxy-6-(all-trans-polyprenyl)phenol + S-adenosyl-L-homocysteine + H(+)</text>
        <dbReference type="Rhea" id="RHEA:31411"/>
        <dbReference type="Rhea" id="RHEA-COMP:9550"/>
        <dbReference type="Rhea" id="RHEA-COMP:9551"/>
        <dbReference type="ChEBI" id="CHEBI:15378"/>
        <dbReference type="ChEBI" id="CHEBI:57856"/>
        <dbReference type="ChEBI" id="CHEBI:59789"/>
        <dbReference type="ChEBI" id="CHEBI:62729"/>
        <dbReference type="ChEBI" id="CHEBI:62731"/>
        <dbReference type="EC" id="2.1.1.222"/>
    </reaction>
</comment>
<dbReference type="CDD" id="cd02440">
    <property type="entry name" value="AdoMet_MTases"/>
    <property type="match status" value="1"/>
</dbReference>
<dbReference type="GO" id="GO:0032259">
    <property type="term" value="P:methylation"/>
    <property type="evidence" value="ECO:0007669"/>
    <property type="project" value="UniProtKB-KW"/>
</dbReference>
<dbReference type="GO" id="GO:0102208">
    <property type="term" value="F:2-polyprenyl-6-hydroxyphenol methylase activity"/>
    <property type="evidence" value="ECO:0007669"/>
    <property type="project" value="UniProtKB-EC"/>
</dbReference>
<evidence type="ECO:0000256" key="4">
    <source>
        <dbReference type="ARBA" id="ARBA00022691"/>
    </source>
</evidence>
<name>A0A5Q2QCK0_9GAMM</name>
<evidence type="ECO:0000313" key="6">
    <source>
        <dbReference type="EMBL" id="QGG80051.1"/>
    </source>
</evidence>
<dbReference type="KEGG" id="llp:GH975_05460"/>
<evidence type="ECO:0000256" key="3">
    <source>
        <dbReference type="ARBA" id="ARBA00022688"/>
    </source>
</evidence>
<dbReference type="Proteomes" id="UP000388235">
    <property type="component" value="Chromosome"/>
</dbReference>
<dbReference type="EC" id="2.1.1.64" evidence="5"/>
<feature type="binding site" evidence="5">
    <location>
        <position position="120"/>
    </location>
    <ligand>
        <name>S-adenosyl-L-methionine</name>
        <dbReference type="ChEBI" id="CHEBI:59789"/>
    </ligand>
</feature>
<accession>A0A5Q2QCK0</accession>